<keyword evidence="2" id="KW-0479">Metal-binding</keyword>
<gene>
    <name evidence="8" type="ORF">SDC9_42078</name>
</gene>
<dbReference type="Pfam" id="PF23166">
    <property type="entry name" value="Ig_N_CWD1"/>
    <property type="match status" value="1"/>
</dbReference>
<dbReference type="GO" id="GO:0005975">
    <property type="term" value="P:carbohydrate metabolic process"/>
    <property type="evidence" value="ECO:0007669"/>
    <property type="project" value="InterPro"/>
</dbReference>
<dbReference type="InterPro" id="IPR052046">
    <property type="entry name" value="GH57_Enzymes"/>
</dbReference>
<dbReference type="InterPro" id="IPR056301">
    <property type="entry name" value="GWD-like_N_Ig"/>
</dbReference>
<sequence>MIRPLLNFSFVLFLVLVLNLQLIQAQKIYTTYLWHMDQPVYWADKSVDKPDSKQFAEESHRLKMNGGNRYSGSTVAHPTNNLEEIFSKADRVSAYQSSPRDAISSIKSLTDAGAQLSISAGLMENIQSLGVKNQWGYSAAWMNPYKEAISWKTSGGFPRLDIVNFTWDHALSPLVSARTLKKQIQAHQYTNLKYYGTTSKGYWPAEAAFSERIIQTLVECGIEWSVVPNSKLARTLSDYEHPYNINGNVDAPNRADQVPIAGNNWFDATIDGRGSRLAVPYAYQAHKAQYVNPETGVAYKIDVVPMCNYFGYVDGYSGANVGEVQSKLEPYSNAERPTILLLAHDGDNAWGGGSSYYYEAVSSFTHGAANAGYKPTTIQQFLKDHPVPANAIARVEDGAWVNAENDWGHPQYINWLWPLYSKSDYRFNPDGWTEDARNWAVITATENYVTMAEDLEGGNLRIDKIADGGTSATNAEKAWHFYFGGLNSGFMYYGKAEDMEVKPSMTGNIAIEYAQRVINANSGVDQTPPSVFIPQRYPYNPGSVGFGPTTGYKKVNYASDFHVWTYAYDVSGLASVTLKYRIDNDGWNPVESIQNDTYAGGSEVGPWQEIEMNRRPMAADPTGDGELNFFILPEAKADLCYAEITGQKDVLIDYYVEVVDSKGNVFRTPIQHVYVGNGDGDTGGGTGGVSWSPEVPNQDSLIVITCTTATASSKLHWGVNGVGGSWTTPYMAYRPEGTTATTGSALETPFVKVGDQWQVTLGPFNNAAQKVSAVNFVINHGNNTWDNNNGQDYKINISNNLPDPEPQPGGITVSFKRPGDWGTAGVHLWAWNAGGDVFDVWPGQLMNDMGNNWFSYTFPESITSVNVIFSKNANPQSVDVTGITRSTCYEYDAPSGNKFTVKTTTCPASSVYNPVQLQALVYPQPATDRFIVDLPNIDMSKTYKMTVFDISGKPVLIEPVIQSTTVFDRGQLSSGIYFIRVLSQDATHVFTSRLLLN</sequence>
<evidence type="ECO:0000259" key="7">
    <source>
        <dbReference type="Pfam" id="PF23166"/>
    </source>
</evidence>
<dbReference type="GO" id="GO:0003824">
    <property type="term" value="F:catalytic activity"/>
    <property type="evidence" value="ECO:0007669"/>
    <property type="project" value="InterPro"/>
</dbReference>
<dbReference type="Gene3D" id="2.60.40.10">
    <property type="entry name" value="Immunoglobulins"/>
    <property type="match status" value="2"/>
</dbReference>
<dbReference type="Pfam" id="PF18962">
    <property type="entry name" value="Por_Secre_tail"/>
    <property type="match status" value="1"/>
</dbReference>
<dbReference type="GO" id="GO:0046872">
    <property type="term" value="F:metal ion binding"/>
    <property type="evidence" value="ECO:0007669"/>
    <property type="project" value="UniProtKB-KW"/>
</dbReference>
<evidence type="ECO:0000256" key="3">
    <source>
        <dbReference type="ARBA" id="ARBA00023277"/>
    </source>
</evidence>
<feature type="domain" description="Alpha-glucan water dikinase-like N-terminal Ig-like" evidence="7">
    <location>
        <begin position="697"/>
        <end position="796"/>
    </location>
</feature>
<dbReference type="InterPro" id="IPR011330">
    <property type="entry name" value="Glyco_hydro/deAcase_b/a-brl"/>
</dbReference>
<dbReference type="InterPro" id="IPR004300">
    <property type="entry name" value="Glyco_hydro_57_N"/>
</dbReference>
<dbReference type="PANTHER" id="PTHR36306">
    <property type="entry name" value="ALPHA-AMYLASE-RELATED-RELATED"/>
    <property type="match status" value="1"/>
</dbReference>
<dbReference type="InterPro" id="IPR013783">
    <property type="entry name" value="Ig-like_fold"/>
</dbReference>
<feature type="domain" description="Starch-binding module 26" evidence="5">
    <location>
        <begin position="813"/>
        <end position="880"/>
    </location>
</feature>
<evidence type="ECO:0000259" key="5">
    <source>
        <dbReference type="Pfam" id="PF16738"/>
    </source>
</evidence>
<evidence type="ECO:0000259" key="6">
    <source>
        <dbReference type="Pfam" id="PF18962"/>
    </source>
</evidence>
<evidence type="ECO:0000313" key="8">
    <source>
        <dbReference type="EMBL" id="MPL95905.1"/>
    </source>
</evidence>
<comment type="caution">
    <text evidence="8">The sequence shown here is derived from an EMBL/GenBank/DDBJ whole genome shotgun (WGS) entry which is preliminary data.</text>
</comment>
<dbReference type="InterPro" id="IPR026444">
    <property type="entry name" value="Secre_tail"/>
</dbReference>
<evidence type="ECO:0000256" key="2">
    <source>
        <dbReference type="ARBA" id="ARBA00022723"/>
    </source>
</evidence>
<evidence type="ECO:0000259" key="4">
    <source>
        <dbReference type="Pfam" id="PF03065"/>
    </source>
</evidence>
<evidence type="ECO:0000256" key="1">
    <source>
        <dbReference type="ARBA" id="ARBA00006821"/>
    </source>
</evidence>
<name>A0A644VWR3_9ZZZZ</name>
<dbReference type="EMBL" id="VSSQ01000486">
    <property type="protein sequence ID" value="MPL95905.1"/>
    <property type="molecule type" value="Genomic_DNA"/>
</dbReference>
<reference evidence="8" key="1">
    <citation type="submission" date="2019-08" db="EMBL/GenBank/DDBJ databases">
        <authorList>
            <person name="Kucharzyk K."/>
            <person name="Murdoch R.W."/>
            <person name="Higgins S."/>
            <person name="Loffler F."/>
        </authorList>
    </citation>
    <scope>NUCLEOTIDE SEQUENCE</scope>
</reference>
<keyword evidence="3" id="KW-0119">Carbohydrate metabolism</keyword>
<dbReference type="PANTHER" id="PTHR36306:SF1">
    <property type="entry name" value="ALPHA-AMYLASE-RELATED"/>
    <property type="match status" value="1"/>
</dbReference>
<dbReference type="InterPro" id="IPR027291">
    <property type="entry name" value="Glyco_hydro_38_N_sf"/>
</dbReference>
<accession>A0A644VWR3</accession>
<dbReference type="Pfam" id="PF16738">
    <property type="entry name" value="CBM26"/>
    <property type="match status" value="1"/>
</dbReference>
<feature type="domain" description="Secretion system C-terminal sorting" evidence="6">
    <location>
        <begin position="921"/>
        <end position="987"/>
    </location>
</feature>
<organism evidence="8">
    <name type="scientific">bioreactor metagenome</name>
    <dbReference type="NCBI Taxonomy" id="1076179"/>
    <lineage>
        <taxon>unclassified sequences</taxon>
        <taxon>metagenomes</taxon>
        <taxon>ecological metagenomes</taxon>
    </lineage>
</organism>
<dbReference type="SUPFAM" id="SSF88713">
    <property type="entry name" value="Glycoside hydrolase/deacetylase"/>
    <property type="match status" value="1"/>
</dbReference>
<dbReference type="Gene3D" id="3.20.110.10">
    <property type="entry name" value="Glycoside hydrolase 38, N terminal domain"/>
    <property type="match status" value="1"/>
</dbReference>
<dbReference type="Pfam" id="PF03065">
    <property type="entry name" value="Glyco_hydro_57"/>
    <property type="match status" value="1"/>
</dbReference>
<protein>
    <submittedName>
        <fullName evidence="8">Uncharacterized protein</fullName>
    </submittedName>
</protein>
<proteinExistence type="inferred from homology"/>
<dbReference type="AlphaFoldDB" id="A0A644VWR3"/>
<dbReference type="NCBIfam" id="TIGR04183">
    <property type="entry name" value="Por_Secre_tail"/>
    <property type="match status" value="1"/>
</dbReference>
<dbReference type="InterPro" id="IPR031965">
    <property type="entry name" value="CBM26"/>
</dbReference>
<comment type="similarity">
    <text evidence="1">Belongs to the glycosyl hydrolase 57 family.</text>
</comment>
<feature type="domain" description="Glycoside hydrolase family 57 N-terminal" evidence="4">
    <location>
        <begin position="159"/>
        <end position="240"/>
    </location>
</feature>